<feature type="chain" id="PRO_5001989889" description="Integral membrane protein" evidence="2">
    <location>
        <begin position="22"/>
        <end position="178"/>
    </location>
</feature>
<evidence type="ECO:0000256" key="2">
    <source>
        <dbReference type="SAM" id="SignalP"/>
    </source>
</evidence>
<feature type="transmembrane region" description="Helical" evidence="1">
    <location>
        <begin position="66"/>
        <end position="84"/>
    </location>
</feature>
<evidence type="ECO:0000313" key="3">
    <source>
        <dbReference type="EMBL" id="CEJ80814.1"/>
    </source>
</evidence>
<keyword evidence="2" id="KW-0732">Signal</keyword>
<dbReference type="Proteomes" id="UP000039046">
    <property type="component" value="Unassembled WGS sequence"/>
</dbReference>
<sequence>MASRSFIDGKTALLLTPLVSSTCTLLFAHDQDYFLRMLTVPATSDLCNRMLPPYMRSFFPIGLRRVITFIGVTTWASIGSLYVASPLLRARGSLGWYRATAALATAHLIFIPWVAPKIKALFHGDETAIEDEDDDTIKPNIKVMKEWLSVNLVRSLTTDLGAFVCAFIAVAKTFSLDQ</sequence>
<feature type="signal peptide" evidence="2">
    <location>
        <begin position="1"/>
        <end position="21"/>
    </location>
</feature>
<protein>
    <recommendedName>
        <fullName evidence="5">Integral membrane protein</fullName>
    </recommendedName>
</protein>
<evidence type="ECO:0000256" key="1">
    <source>
        <dbReference type="SAM" id="Phobius"/>
    </source>
</evidence>
<dbReference type="OrthoDB" id="1523883at2759"/>
<name>A0A0A1T646_9HYPO</name>
<dbReference type="HOGENOM" id="CLU_092535_1_1_1"/>
<dbReference type="AlphaFoldDB" id="A0A0A1T646"/>
<dbReference type="STRING" id="1531966.A0A0A1T646"/>
<accession>A0A0A1T646</accession>
<dbReference type="EMBL" id="CDHN01000001">
    <property type="protein sequence ID" value="CEJ80814.1"/>
    <property type="molecule type" value="Genomic_DNA"/>
</dbReference>
<keyword evidence="1" id="KW-0472">Membrane</keyword>
<gene>
    <name evidence="3" type="ORF">VHEMI00975</name>
</gene>
<evidence type="ECO:0000313" key="4">
    <source>
        <dbReference type="Proteomes" id="UP000039046"/>
    </source>
</evidence>
<keyword evidence="4" id="KW-1185">Reference proteome</keyword>
<keyword evidence="1" id="KW-0812">Transmembrane</keyword>
<reference evidence="3 4" key="1">
    <citation type="journal article" date="2015" name="Genome Announc.">
        <title>Draft Genome Sequence and Gene Annotation of the Entomopathogenic Fungus Verticillium hemipterigenum.</title>
        <authorList>
            <person name="Horn F."/>
            <person name="Habel A."/>
            <person name="Scharf D.H."/>
            <person name="Dworschak J."/>
            <person name="Brakhage A.A."/>
            <person name="Guthke R."/>
            <person name="Hertweck C."/>
            <person name="Linde J."/>
        </authorList>
    </citation>
    <scope>NUCLEOTIDE SEQUENCE [LARGE SCALE GENOMIC DNA]</scope>
</reference>
<evidence type="ECO:0008006" key="5">
    <source>
        <dbReference type="Google" id="ProtNLM"/>
    </source>
</evidence>
<organism evidence="3 4">
    <name type="scientific">[Torrubiella] hemipterigena</name>
    <dbReference type="NCBI Taxonomy" id="1531966"/>
    <lineage>
        <taxon>Eukaryota</taxon>
        <taxon>Fungi</taxon>
        <taxon>Dikarya</taxon>
        <taxon>Ascomycota</taxon>
        <taxon>Pezizomycotina</taxon>
        <taxon>Sordariomycetes</taxon>
        <taxon>Hypocreomycetidae</taxon>
        <taxon>Hypocreales</taxon>
        <taxon>Clavicipitaceae</taxon>
        <taxon>Clavicipitaceae incertae sedis</taxon>
        <taxon>'Torrubiella' clade</taxon>
    </lineage>
</organism>
<feature type="transmembrane region" description="Helical" evidence="1">
    <location>
        <begin position="96"/>
        <end position="115"/>
    </location>
</feature>
<proteinExistence type="predicted"/>
<keyword evidence="1" id="KW-1133">Transmembrane helix</keyword>